<keyword evidence="1" id="KW-0732">Signal</keyword>
<dbReference type="Proteomes" id="UP000238312">
    <property type="component" value="Unassembled WGS sequence"/>
</dbReference>
<dbReference type="PROSITE" id="PS51318">
    <property type="entry name" value="TAT"/>
    <property type="match status" value="1"/>
</dbReference>
<dbReference type="RefSeq" id="WP_106238878.1">
    <property type="nucleotide sequence ID" value="NZ_PVNG01000005.1"/>
</dbReference>
<feature type="domain" description="Rhamnogalacturonase A/B/Epimerase-like pectate lyase" evidence="2">
    <location>
        <begin position="69"/>
        <end position="279"/>
    </location>
</feature>
<dbReference type="Pfam" id="PF12708">
    <property type="entry name" value="Pect-lyase_RHGA_epim"/>
    <property type="match status" value="1"/>
</dbReference>
<evidence type="ECO:0000256" key="1">
    <source>
        <dbReference type="SAM" id="SignalP"/>
    </source>
</evidence>
<accession>A0A2T0N3V3</accession>
<sequence length="735" mass="78175">MYSRRAFVTLAAGTAALPLLPETAASAATVTSATPVTPADHLDPTAFTSVLTALPPDPYAVVLGGPGFQAPADGAGDATAALQAAVDEASRRGIANGLGDILGGARDFPPGDGGGVVLVPEGTYRLSAPVNVHDSVRVIGYGRKRPRFVLGANSPGYASGTPRDVFAFRRRPVGGPVTYANNDTFGSALVNLDITIEPGNPDAIAVRFGGAQLCLLQDLDIDAGQGRAGIDHNANLIHRVRVRGGEVGLNAFAASAGWQTTLLDCRFEGQRRAAVLLNNDAKLVVVRAIVARTPRAFESAPGQWQHLYVQDSHFQDVGDAAVVLNDSASIPGADDDRIRRSNQLTLLNCTTSATGDLLLLAGSGARTAAGRPSALVRELTYGLRVERALSGRETRREGVHADLTAGAPVARVRANLRPDTPPPPPVRTWVSVADVAAGMGRTIGAGEDDLAVFQAAVDRHDTVFVPIGRYVLSGTLKLRRTSSLIGLHPRQTWLLAADGHPNFTDPAAPRALVSTPRGGRNVVTGLGLDTARQTAGAVNLLWRSGADSYLADVTTQFVKWHPADAPSGDPGYTYRGAHKYGIWVRGGGGTFANVWSMNGWAENGLLVEDTDVPARLYEISVEHHETREVVLRGVSGWRFLGLQTEDHIYGWRSQAVEIERGRDILLANSVLFRVATVLGPHPYGVSVRDSRRVTLRGNRGYRDKTPEFTQWGAAVFDHRSGRSVPEIEFTLIGIA</sequence>
<dbReference type="InterPro" id="IPR012334">
    <property type="entry name" value="Pectin_lyas_fold"/>
</dbReference>
<evidence type="ECO:0000259" key="2">
    <source>
        <dbReference type="Pfam" id="PF12708"/>
    </source>
</evidence>
<dbReference type="EMBL" id="PVNG01000005">
    <property type="protein sequence ID" value="PRX66842.1"/>
    <property type="molecule type" value="Genomic_DNA"/>
</dbReference>
<dbReference type="InterPro" id="IPR024535">
    <property type="entry name" value="RHGA/B-epi-like_pectate_lyase"/>
</dbReference>
<dbReference type="Gene3D" id="2.160.20.10">
    <property type="entry name" value="Single-stranded right-handed beta-helix, Pectin lyase-like"/>
    <property type="match status" value="2"/>
</dbReference>
<evidence type="ECO:0000313" key="3">
    <source>
        <dbReference type="EMBL" id="PRX66842.1"/>
    </source>
</evidence>
<keyword evidence="4" id="KW-1185">Reference proteome</keyword>
<organism evidence="3 4">
    <name type="scientific">Nonomuraea fuscirosea</name>
    <dbReference type="NCBI Taxonomy" id="1291556"/>
    <lineage>
        <taxon>Bacteria</taxon>
        <taxon>Bacillati</taxon>
        <taxon>Actinomycetota</taxon>
        <taxon>Actinomycetes</taxon>
        <taxon>Streptosporangiales</taxon>
        <taxon>Streptosporangiaceae</taxon>
        <taxon>Nonomuraea</taxon>
    </lineage>
</organism>
<evidence type="ECO:0000313" key="4">
    <source>
        <dbReference type="Proteomes" id="UP000238312"/>
    </source>
</evidence>
<name>A0A2T0N3V3_9ACTN</name>
<dbReference type="InterPro" id="IPR006311">
    <property type="entry name" value="TAT_signal"/>
</dbReference>
<keyword evidence="3" id="KW-0456">Lyase</keyword>
<dbReference type="SUPFAM" id="SSF51126">
    <property type="entry name" value="Pectin lyase-like"/>
    <property type="match status" value="2"/>
</dbReference>
<dbReference type="AlphaFoldDB" id="A0A2T0N3V3"/>
<gene>
    <name evidence="3" type="ORF">B0I32_105282</name>
</gene>
<dbReference type="GO" id="GO:0016829">
    <property type="term" value="F:lyase activity"/>
    <property type="evidence" value="ECO:0007669"/>
    <property type="project" value="UniProtKB-KW"/>
</dbReference>
<protein>
    <submittedName>
        <fullName evidence="3">Pectate lyase-like protein</fullName>
    </submittedName>
</protein>
<feature type="signal peptide" evidence="1">
    <location>
        <begin position="1"/>
        <end position="27"/>
    </location>
</feature>
<dbReference type="OrthoDB" id="241638at2"/>
<proteinExistence type="predicted"/>
<comment type="caution">
    <text evidence="3">The sequence shown here is derived from an EMBL/GenBank/DDBJ whole genome shotgun (WGS) entry which is preliminary data.</text>
</comment>
<reference evidence="3 4" key="1">
    <citation type="submission" date="2018-03" db="EMBL/GenBank/DDBJ databases">
        <title>Genomic Encyclopedia of Type Strains, Phase III (KMG-III): the genomes of soil and plant-associated and newly described type strains.</title>
        <authorList>
            <person name="Whitman W."/>
        </authorList>
    </citation>
    <scope>NUCLEOTIDE SEQUENCE [LARGE SCALE GENOMIC DNA]</scope>
    <source>
        <strain evidence="3 4">CGMCC 4.7104</strain>
    </source>
</reference>
<dbReference type="InterPro" id="IPR011050">
    <property type="entry name" value="Pectin_lyase_fold/virulence"/>
</dbReference>
<feature type="chain" id="PRO_5015462924" evidence="1">
    <location>
        <begin position="28"/>
        <end position="735"/>
    </location>
</feature>